<dbReference type="PANTHER" id="PTHR10219">
    <property type="entry name" value="GLYCOLIPID TRANSFER PROTEIN-RELATED"/>
    <property type="match status" value="1"/>
</dbReference>
<dbReference type="EMBL" id="JAACXV010000014">
    <property type="protein sequence ID" value="KAF7287338.1"/>
    <property type="molecule type" value="Genomic_DNA"/>
</dbReference>
<dbReference type="PANTHER" id="PTHR10219:SF25">
    <property type="entry name" value="PLECKSTRIN HOMOLOGY DOMAIN-CONTAINING FAMILY A MEMBER 8"/>
    <property type="match status" value="1"/>
</dbReference>
<evidence type="ECO:0000259" key="2">
    <source>
        <dbReference type="Pfam" id="PF08718"/>
    </source>
</evidence>
<evidence type="ECO:0000313" key="3">
    <source>
        <dbReference type="EMBL" id="KAF7287338.1"/>
    </source>
</evidence>
<gene>
    <name evidence="3" type="ORF">GWI33_001698</name>
</gene>
<dbReference type="FunFam" id="1.10.3520.10:FF:000001">
    <property type="entry name" value="Pleckstrin domain-containing family A member 8"/>
    <property type="match status" value="1"/>
</dbReference>
<dbReference type="AlphaFoldDB" id="A0A834MKH1"/>
<feature type="domain" description="Glycolipid transfer protein" evidence="2">
    <location>
        <begin position="33"/>
        <end position="172"/>
    </location>
</feature>
<evidence type="ECO:0000256" key="1">
    <source>
        <dbReference type="ARBA" id="ARBA00022448"/>
    </source>
</evidence>
<sequence>MSVKNGAVPNEENKTVFSSLPVYFPDASEKLITSEFLEASSGVVVIVEKFGKVFAPVVSDMNGNITKLQKKYQQDVNLYEEIETMILREKAEGETFATEALIWLKRALHFISTFFQYIITDSDSERCTQDLAPFLKKAYTESLEPHHGWLGTQLFNVLSRFVPNRKNLFYILALEKYHKEDRVLYDLRIYHQRMAACVAHLTRFYTTHGLENL</sequence>
<dbReference type="InterPro" id="IPR036497">
    <property type="entry name" value="GLTP_sf"/>
</dbReference>
<dbReference type="InterPro" id="IPR014830">
    <property type="entry name" value="Glycolipid_transfer_prot_dom"/>
</dbReference>
<dbReference type="GO" id="GO:1902387">
    <property type="term" value="F:ceramide 1-phosphate binding"/>
    <property type="evidence" value="ECO:0007669"/>
    <property type="project" value="TreeGrafter"/>
</dbReference>
<organism evidence="3 4">
    <name type="scientific">Rhynchophorus ferrugineus</name>
    <name type="common">Red palm weevil</name>
    <name type="synonym">Curculio ferrugineus</name>
    <dbReference type="NCBI Taxonomy" id="354439"/>
    <lineage>
        <taxon>Eukaryota</taxon>
        <taxon>Metazoa</taxon>
        <taxon>Ecdysozoa</taxon>
        <taxon>Arthropoda</taxon>
        <taxon>Hexapoda</taxon>
        <taxon>Insecta</taxon>
        <taxon>Pterygota</taxon>
        <taxon>Neoptera</taxon>
        <taxon>Endopterygota</taxon>
        <taxon>Coleoptera</taxon>
        <taxon>Polyphaga</taxon>
        <taxon>Cucujiformia</taxon>
        <taxon>Curculionidae</taxon>
        <taxon>Dryophthorinae</taxon>
        <taxon>Rhynchophorus</taxon>
    </lineage>
</organism>
<dbReference type="OrthoDB" id="205255at2759"/>
<dbReference type="Pfam" id="PF08718">
    <property type="entry name" value="GLTP"/>
    <property type="match status" value="1"/>
</dbReference>
<dbReference type="GO" id="GO:0016020">
    <property type="term" value="C:membrane"/>
    <property type="evidence" value="ECO:0007669"/>
    <property type="project" value="TreeGrafter"/>
</dbReference>
<dbReference type="GO" id="GO:1902388">
    <property type="term" value="F:ceramide 1-phosphate transfer activity"/>
    <property type="evidence" value="ECO:0007669"/>
    <property type="project" value="TreeGrafter"/>
</dbReference>
<protein>
    <recommendedName>
        <fullName evidence="2">Glycolipid transfer protein domain-containing protein</fullName>
    </recommendedName>
</protein>
<dbReference type="Gene3D" id="1.10.3520.10">
    <property type="entry name" value="Glycolipid transfer protein"/>
    <property type="match status" value="1"/>
</dbReference>
<reference evidence="3" key="1">
    <citation type="submission" date="2020-08" db="EMBL/GenBank/DDBJ databases">
        <title>Genome sequencing and assembly of the red palm weevil Rhynchophorus ferrugineus.</title>
        <authorList>
            <person name="Dias G.B."/>
            <person name="Bergman C.M."/>
            <person name="Manee M."/>
        </authorList>
    </citation>
    <scope>NUCLEOTIDE SEQUENCE</scope>
    <source>
        <strain evidence="3">AA-2017</strain>
        <tissue evidence="3">Whole larva</tissue>
    </source>
</reference>
<dbReference type="SUPFAM" id="SSF110004">
    <property type="entry name" value="Glycolipid transfer protein, GLTP"/>
    <property type="match status" value="1"/>
</dbReference>
<dbReference type="Proteomes" id="UP000625711">
    <property type="component" value="Unassembled WGS sequence"/>
</dbReference>
<name>A0A834MKH1_RHYFE</name>
<proteinExistence type="predicted"/>
<dbReference type="GO" id="GO:0005829">
    <property type="term" value="C:cytosol"/>
    <property type="evidence" value="ECO:0007669"/>
    <property type="project" value="TreeGrafter"/>
</dbReference>
<keyword evidence="1" id="KW-0813">Transport</keyword>
<evidence type="ECO:0000313" key="4">
    <source>
        <dbReference type="Proteomes" id="UP000625711"/>
    </source>
</evidence>
<comment type="caution">
    <text evidence="3">The sequence shown here is derived from an EMBL/GenBank/DDBJ whole genome shotgun (WGS) entry which is preliminary data.</text>
</comment>
<keyword evidence="4" id="KW-1185">Reference proteome</keyword>
<accession>A0A834MKH1</accession>